<evidence type="ECO:0000256" key="1">
    <source>
        <dbReference type="ARBA" id="ARBA00023002"/>
    </source>
</evidence>
<dbReference type="AlphaFoldDB" id="A0A4R5F2P5"/>
<dbReference type="PRINTS" id="PR00368">
    <property type="entry name" value="FADPNR"/>
</dbReference>
<protein>
    <submittedName>
        <fullName evidence="2">FAD-binding protein</fullName>
    </submittedName>
</protein>
<dbReference type="InterPro" id="IPR050982">
    <property type="entry name" value="Auxin_biosynth/cation_transpt"/>
</dbReference>
<evidence type="ECO:0000313" key="3">
    <source>
        <dbReference type="Proteomes" id="UP000295136"/>
    </source>
</evidence>
<comment type="caution">
    <text evidence="2">The sequence shown here is derived from an EMBL/GenBank/DDBJ whole genome shotgun (WGS) entry which is preliminary data.</text>
</comment>
<dbReference type="GO" id="GO:0009851">
    <property type="term" value="P:auxin biosynthetic process"/>
    <property type="evidence" value="ECO:0007669"/>
    <property type="project" value="TreeGrafter"/>
</dbReference>
<name>A0A4R5F2P5_9ACTN</name>
<organism evidence="2 3">
    <name type="scientific">Nonomuraea mesophila</name>
    <dbReference type="NCBI Taxonomy" id="2530382"/>
    <lineage>
        <taxon>Bacteria</taxon>
        <taxon>Bacillati</taxon>
        <taxon>Actinomycetota</taxon>
        <taxon>Actinomycetes</taxon>
        <taxon>Streptosporangiales</taxon>
        <taxon>Streptosporangiaceae</taxon>
        <taxon>Nonomuraea</taxon>
    </lineage>
</organism>
<dbReference type="Gene3D" id="3.50.50.60">
    <property type="entry name" value="FAD/NAD(P)-binding domain"/>
    <property type="match status" value="2"/>
</dbReference>
<reference evidence="2 3" key="1">
    <citation type="submission" date="2019-03" db="EMBL/GenBank/DDBJ databases">
        <title>Draft genome sequences of novel Actinobacteria.</title>
        <authorList>
            <person name="Sahin N."/>
            <person name="Ay H."/>
            <person name="Saygin H."/>
        </authorList>
    </citation>
    <scope>NUCLEOTIDE SEQUENCE [LARGE SCALE GENOMIC DNA]</scope>
    <source>
        <strain evidence="2 3">6K102</strain>
    </source>
</reference>
<dbReference type="EMBL" id="SMLD01000097">
    <property type="protein sequence ID" value="TDE41480.1"/>
    <property type="molecule type" value="Genomic_DNA"/>
</dbReference>
<dbReference type="PANTHER" id="PTHR43539:SF38">
    <property type="entry name" value="INDOLE-3-PYRUVATE MONOOXYGENASE YUCCA6"/>
    <property type="match status" value="1"/>
</dbReference>
<dbReference type="PANTHER" id="PTHR43539">
    <property type="entry name" value="FLAVIN-BINDING MONOOXYGENASE-LIKE PROTEIN (AFU_ORTHOLOGUE AFUA_4G09220)"/>
    <property type="match status" value="1"/>
</dbReference>
<dbReference type="GO" id="GO:0004497">
    <property type="term" value="F:monooxygenase activity"/>
    <property type="evidence" value="ECO:0007669"/>
    <property type="project" value="TreeGrafter"/>
</dbReference>
<dbReference type="SUPFAM" id="SSF51905">
    <property type="entry name" value="FAD/NAD(P)-binding domain"/>
    <property type="match status" value="1"/>
</dbReference>
<proteinExistence type="predicted"/>
<dbReference type="Pfam" id="PF13738">
    <property type="entry name" value="Pyr_redox_3"/>
    <property type="match status" value="1"/>
</dbReference>
<accession>A0A4R5F2P5</accession>
<keyword evidence="3" id="KW-1185">Reference proteome</keyword>
<evidence type="ECO:0000313" key="2">
    <source>
        <dbReference type="EMBL" id="TDE41480.1"/>
    </source>
</evidence>
<keyword evidence="1" id="KW-0560">Oxidoreductase</keyword>
<dbReference type="GO" id="GO:0050660">
    <property type="term" value="F:flavin adenine dinucleotide binding"/>
    <property type="evidence" value="ECO:0007669"/>
    <property type="project" value="TreeGrafter"/>
</dbReference>
<dbReference type="Proteomes" id="UP000295136">
    <property type="component" value="Unassembled WGS sequence"/>
</dbReference>
<dbReference type="PRINTS" id="PR00411">
    <property type="entry name" value="PNDRDTASEI"/>
</dbReference>
<sequence>MDYLVIGAGPAGLQLGHFLHRAGRSYLILEAGPAAGHFFRTFPRHRTLISINKKHTGTDDPELNLRQDWNSLLSDDPDLLFTRYSDRYFPHADDLVRYLEDYARAFELRISYDSRVVGVTREAGRFQVSDASGRTYEARRVIVATGVSLPNVPPIPGIETAETYGTAPTDPSGYLNQRVLIIGKGNSAFETADNLMETAAVIHVSGPRSVRMAWRTHFVGHLRAVNNNFLDSYQLKSQNALLDGDVKRIERQPDGTYLVTVSFARVNEVTKDIPYDRVIVCTGFRFDASIFDAECRPELTVGGRFPALTPAYEAVNVPGLYVAGTLTQSRDFKRGTSGFIHGFRYGVRALHRILESRHHAVPWPARKLPATPAALAAAVIERVNRTSALWQQFATLADVIVVDGDGASYMEEVPYDLQEPPIGDRGHFTVTLEYGPGHDRVDPFDIEVGRIAQSDAARAHEGHYLHPVVRHHVPGEPPVAHHITENLENEWDSPEVHVEPLRAFFDRRTASSVAV</sequence>
<dbReference type="InterPro" id="IPR036188">
    <property type="entry name" value="FAD/NAD-bd_sf"/>
</dbReference>
<gene>
    <name evidence="2" type="ORF">E1295_29995</name>
</gene>